<dbReference type="RefSeq" id="WP_066676014.1">
    <property type="nucleotide sequence ID" value="NZ_CABMIZ010000013.1"/>
</dbReference>
<feature type="binding site" evidence="10">
    <location>
        <position position="146"/>
    </location>
    <ligand>
        <name>Mg(2+)</name>
        <dbReference type="ChEBI" id="CHEBI:18420"/>
    </ligand>
</feature>
<dbReference type="KEGG" id="csep:CP523_15080"/>
<dbReference type="GO" id="GO:0019288">
    <property type="term" value="P:isopentenyl diphosphate biosynthetic process, methylerythritol 4-phosphate pathway"/>
    <property type="evidence" value="ECO:0007669"/>
    <property type="project" value="TreeGrafter"/>
</dbReference>
<comment type="pathway">
    <text evidence="1 10">Metabolic intermediate biosynthesis; 1-deoxy-D-xylulose 5-phosphate biosynthesis; 1-deoxy-D-xylulose 5-phosphate from D-glyceraldehyde 3-phosphate and pyruvate: step 1/1.</text>
</comment>
<sequence length="617" mass="68546">MGRLLEMIKSPEDVKKLSIVELEVLAGEIREFLIDSVSKTGGHLASNLGVVELTLSLFRNLDLSEDKIVWDVGHQSYVHKILTGRKEEFKTLRQFKGLSGFPKRCESKYDVFQTGHSSTSISSALGMARARDIKGNKNNIVAVIGDGALTGGMALEALNDVGFNKTKMIVILNDNQMSIAHNVGGLSQHLNNLRMEPRYNKLKSDINSTLNASDTGKKVAHYISRFKDSVKQFVVPSMLFEDMGLKYIGPIDGHNLKLMSEVLKKAKQIDEPVIIHVMTNKGKGYDFAEQNPNKFHGVSPFDLESGEAYTHKSRNYSKVFGDSMIKLAKKDNRVVAITAAMPDGTGLKEFSKEFPNRFFDVGIAEEHATTLAAGMASEGLRPVFAVYSTFLQRAYDQIIHDVCIQNLPVVFAIDRAGIVGEDGETHQGIFDLSYLSQIPNMNVLAPKQLDDLEIMLEWAINSNKPVAIRYPRGGDSYQGLNPIKEIKYCKWEEITSGENIAIIAVGKMTQHVMKAREILIEKGINPLIISATFVKPLDIDMLSKLVEKKYNIVTVEDNLVNGGFGSYVLSYINGLGFNNKFKALGFKDDFVPHGNVEILYREEKLDSEGIAESILKL</sequence>
<evidence type="ECO:0000256" key="9">
    <source>
        <dbReference type="ARBA" id="ARBA00023229"/>
    </source>
</evidence>
<dbReference type="GO" id="GO:0008661">
    <property type="term" value="F:1-deoxy-D-xylulose-5-phosphate synthase activity"/>
    <property type="evidence" value="ECO:0007669"/>
    <property type="project" value="UniProtKB-UniRule"/>
</dbReference>
<dbReference type="CDD" id="cd07033">
    <property type="entry name" value="TPP_PYR_DXS_TK_like"/>
    <property type="match status" value="1"/>
</dbReference>
<dbReference type="InterPro" id="IPR009014">
    <property type="entry name" value="Transketo_C/PFOR_II"/>
</dbReference>
<dbReference type="HAMAP" id="MF_00315">
    <property type="entry name" value="DXP_synth"/>
    <property type="match status" value="1"/>
</dbReference>
<evidence type="ECO:0000256" key="1">
    <source>
        <dbReference type="ARBA" id="ARBA00004980"/>
    </source>
</evidence>
<keyword evidence="6 10" id="KW-0460">Magnesium</keyword>
<feature type="binding site" evidence="10">
    <location>
        <position position="175"/>
    </location>
    <ligand>
        <name>Mg(2+)</name>
        <dbReference type="ChEBI" id="CHEBI:18420"/>
    </ligand>
</feature>
<comment type="catalytic activity">
    <reaction evidence="10">
        <text>D-glyceraldehyde 3-phosphate + pyruvate + H(+) = 1-deoxy-D-xylulose 5-phosphate + CO2</text>
        <dbReference type="Rhea" id="RHEA:12605"/>
        <dbReference type="ChEBI" id="CHEBI:15361"/>
        <dbReference type="ChEBI" id="CHEBI:15378"/>
        <dbReference type="ChEBI" id="CHEBI:16526"/>
        <dbReference type="ChEBI" id="CHEBI:57792"/>
        <dbReference type="ChEBI" id="CHEBI:59776"/>
        <dbReference type="EC" id="2.2.1.7"/>
    </reaction>
</comment>
<dbReference type="GeneID" id="303562012"/>
<dbReference type="NCBIfam" id="TIGR00204">
    <property type="entry name" value="dxs"/>
    <property type="match status" value="1"/>
</dbReference>
<evidence type="ECO:0000313" key="13">
    <source>
        <dbReference type="EMBL" id="USS02253.1"/>
    </source>
</evidence>
<feature type="binding site" evidence="10">
    <location>
        <position position="285"/>
    </location>
    <ligand>
        <name>thiamine diphosphate</name>
        <dbReference type="ChEBI" id="CHEBI:58937"/>
    </ligand>
</feature>
<feature type="domain" description="Transketolase-like pyrimidine-binding" evidence="11">
    <location>
        <begin position="314"/>
        <end position="477"/>
    </location>
</feature>
<dbReference type="Gene3D" id="3.40.50.970">
    <property type="match status" value="2"/>
</dbReference>
<dbReference type="Pfam" id="PF02780">
    <property type="entry name" value="Transketolase_C"/>
    <property type="match status" value="1"/>
</dbReference>
<comment type="function">
    <text evidence="10">Catalyzes the acyloin condensation reaction between C atoms 2 and 3 of pyruvate and glyceraldehyde 3-phosphate to yield 1-deoxy-D-xylulose-5-phosphate (DXP).</text>
</comment>
<evidence type="ECO:0000313" key="14">
    <source>
        <dbReference type="Proteomes" id="UP000280586"/>
    </source>
</evidence>
<feature type="binding site" evidence="10">
    <location>
        <begin position="147"/>
        <end position="148"/>
    </location>
    <ligand>
        <name>thiamine diphosphate</name>
        <dbReference type="ChEBI" id="CHEBI:58937"/>
    </ligand>
</feature>
<gene>
    <name evidence="10 12" type="primary">dxs</name>
    <name evidence="12" type="ORF">CP523_15080</name>
    <name evidence="13" type="ORF">NH397_07520</name>
</gene>
<dbReference type="PANTHER" id="PTHR43322:SF5">
    <property type="entry name" value="1-DEOXY-D-XYLULOSE-5-PHOSPHATE SYNTHASE, CHLOROPLASTIC"/>
    <property type="match status" value="1"/>
</dbReference>
<organism evidence="12 14">
    <name type="scientific">Clostridium septicum</name>
    <dbReference type="NCBI Taxonomy" id="1504"/>
    <lineage>
        <taxon>Bacteria</taxon>
        <taxon>Bacillati</taxon>
        <taxon>Bacillota</taxon>
        <taxon>Clostridia</taxon>
        <taxon>Eubacteriales</taxon>
        <taxon>Clostridiaceae</taxon>
        <taxon>Clostridium</taxon>
    </lineage>
</organism>
<evidence type="ECO:0000313" key="12">
    <source>
        <dbReference type="EMBL" id="AYE35649.1"/>
    </source>
</evidence>
<evidence type="ECO:0000256" key="2">
    <source>
        <dbReference type="ARBA" id="ARBA00011081"/>
    </source>
</evidence>
<dbReference type="Pfam" id="PF02779">
    <property type="entry name" value="Transket_pyr"/>
    <property type="match status" value="1"/>
</dbReference>
<dbReference type="Proteomes" id="UP001055437">
    <property type="component" value="Chromosome"/>
</dbReference>
<evidence type="ECO:0000256" key="7">
    <source>
        <dbReference type="ARBA" id="ARBA00022977"/>
    </source>
</evidence>
<dbReference type="Gene3D" id="3.40.50.920">
    <property type="match status" value="1"/>
</dbReference>
<comment type="subunit">
    <text evidence="3 10">Homodimer.</text>
</comment>
<feature type="binding site" evidence="10">
    <location>
        <position position="365"/>
    </location>
    <ligand>
        <name>thiamine diphosphate</name>
        <dbReference type="ChEBI" id="CHEBI:58937"/>
    </ligand>
</feature>
<dbReference type="PROSITE" id="PS00801">
    <property type="entry name" value="TRANSKETOLASE_1"/>
    <property type="match status" value="1"/>
</dbReference>
<keyword evidence="8 10" id="KW-0786">Thiamine pyrophosphate</keyword>
<dbReference type="SUPFAM" id="SSF52518">
    <property type="entry name" value="Thiamin diphosphate-binding fold (THDP-binding)"/>
    <property type="match status" value="1"/>
</dbReference>
<feature type="binding site" evidence="10">
    <location>
        <position position="74"/>
    </location>
    <ligand>
        <name>thiamine diphosphate</name>
        <dbReference type="ChEBI" id="CHEBI:58937"/>
    </ligand>
</feature>
<dbReference type="GO" id="GO:0016114">
    <property type="term" value="P:terpenoid biosynthetic process"/>
    <property type="evidence" value="ECO:0007669"/>
    <property type="project" value="UniProtKB-UniRule"/>
</dbReference>
<comment type="similarity">
    <text evidence="2 10">Belongs to the transketolase family. DXPS subfamily.</text>
</comment>
<dbReference type="GO" id="GO:0005829">
    <property type="term" value="C:cytosol"/>
    <property type="evidence" value="ECO:0007669"/>
    <property type="project" value="TreeGrafter"/>
</dbReference>
<name>A0A9N7JP60_CLOSE</name>
<dbReference type="Pfam" id="PF13292">
    <property type="entry name" value="DXP_synthase_N"/>
    <property type="match status" value="1"/>
</dbReference>
<dbReference type="FunFam" id="3.40.50.970:FF:000005">
    <property type="entry name" value="1-deoxy-D-xylulose-5-phosphate synthase"/>
    <property type="match status" value="1"/>
</dbReference>
<reference evidence="13" key="2">
    <citation type="submission" date="2022-06" db="EMBL/GenBank/DDBJ databases">
        <authorList>
            <person name="Holder M.E."/>
            <person name="Ajami N.J."/>
            <person name="Petrosino J.F."/>
        </authorList>
    </citation>
    <scope>NUCLEOTIDE SEQUENCE</scope>
    <source>
        <strain evidence="13">RMA 8861</strain>
    </source>
</reference>
<keyword evidence="9 10" id="KW-0414">Isoprene biosynthesis</keyword>
<feature type="binding site" evidence="10">
    <location>
        <begin position="115"/>
        <end position="117"/>
    </location>
    <ligand>
        <name>thiamine diphosphate</name>
        <dbReference type="ChEBI" id="CHEBI:58937"/>
    </ligand>
</feature>
<dbReference type="SMART" id="SM00861">
    <property type="entry name" value="Transket_pyr"/>
    <property type="match status" value="1"/>
</dbReference>
<evidence type="ECO:0000256" key="3">
    <source>
        <dbReference type="ARBA" id="ARBA00011738"/>
    </source>
</evidence>
<evidence type="ECO:0000256" key="8">
    <source>
        <dbReference type="ARBA" id="ARBA00023052"/>
    </source>
</evidence>
<keyword evidence="15" id="KW-1185">Reference proteome</keyword>
<comment type="cofactor">
    <cofactor evidence="10">
        <name>Mg(2+)</name>
        <dbReference type="ChEBI" id="CHEBI:18420"/>
    </cofactor>
    <text evidence="10">Binds 1 Mg(2+) ion per subunit.</text>
</comment>
<evidence type="ECO:0000313" key="15">
    <source>
        <dbReference type="Proteomes" id="UP001055437"/>
    </source>
</evidence>
<dbReference type="AlphaFoldDB" id="A0A9N7JP60"/>
<evidence type="ECO:0000256" key="5">
    <source>
        <dbReference type="ARBA" id="ARBA00022723"/>
    </source>
</evidence>
<dbReference type="EMBL" id="CP023671">
    <property type="protein sequence ID" value="AYE35649.1"/>
    <property type="molecule type" value="Genomic_DNA"/>
</dbReference>
<keyword evidence="4 10" id="KW-0808">Transferase</keyword>
<accession>A0A9N7JP60</accession>
<dbReference type="InterPro" id="IPR005477">
    <property type="entry name" value="Dxylulose-5-P_synthase"/>
</dbReference>
<evidence type="ECO:0000256" key="10">
    <source>
        <dbReference type="HAMAP-Rule" id="MF_00315"/>
    </source>
</evidence>
<protein>
    <recommendedName>
        <fullName evidence="10">1-deoxy-D-xylulose-5-phosphate synthase</fullName>
        <ecNumber evidence="10">2.2.1.7</ecNumber>
    </recommendedName>
    <alternativeName>
        <fullName evidence="10">1-deoxyxylulose-5-phosphate synthase</fullName>
        <shortName evidence="10">DXP synthase</shortName>
        <shortName evidence="10">DXPS</shortName>
    </alternativeName>
</protein>
<dbReference type="SUPFAM" id="SSF52922">
    <property type="entry name" value="TK C-terminal domain-like"/>
    <property type="match status" value="1"/>
</dbReference>
<proteinExistence type="inferred from homology"/>
<dbReference type="EC" id="2.2.1.7" evidence="10"/>
<dbReference type="NCBIfam" id="NF003933">
    <property type="entry name" value="PRK05444.2-2"/>
    <property type="match status" value="1"/>
</dbReference>
<dbReference type="InterPro" id="IPR049557">
    <property type="entry name" value="Transketolase_CS"/>
</dbReference>
<dbReference type="OrthoDB" id="9803371at2"/>
<keyword evidence="5 10" id="KW-0479">Metal-binding</keyword>
<dbReference type="PANTHER" id="PTHR43322">
    <property type="entry name" value="1-D-DEOXYXYLULOSE 5-PHOSPHATE SYNTHASE-RELATED"/>
    <property type="match status" value="1"/>
</dbReference>
<dbReference type="EMBL" id="CP099799">
    <property type="protein sequence ID" value="USS02253.1"/>
    <property type="molecule type" value="Genomic_DNA"/>
</dbReference>
<dbReference type="InterPro" id="IPR029061">
    <property type="entry name" value="THDP-binding"/>
</dbReference>
<comment type="cofactor">
    <cofactor evidence="10">
        <name>thiamine diphosphate</name>
        <dbReference type="ChEBI" id="CHEBI:58937"/>
    </cofactor>
    <text evidence="10">Binds 1 thiamine pyrophosphate per subunit.</text>
</comment>
<dbReference type="GO" id="GO:0000287">
    <property type="term" value="F:magnesium ion binding"/>
    <property type="evidence" value="ECO:0007669"/>
    <property type="project" value="UniProtKB-UniRule"/>
</dbReference>
<keyword evidence="7 10" id="KW-0784">Thiamine biosynthesis</keyword>
<dbReference type="GO" id="GO:0009228">
    <property type="term" value="P:thiamine biosynthetic process"/>
    <property type="evidence" value="ECO:0007669"/>
    <property type="project" value="UniProtKB-UniRule"/>
</dbReference>
<dbReference type="InterPro" id="IPR005475">
    <property type="entry name" value="Transketolase-like_Pyr-bd"/>
</dbReference>
<evidence type="ECO:0000256" key="4">
    <source>
        <dbReference type="ARBA" id="ARBA00022679"/>
    </source>
</evidence>
<dbReference type="InterPro" id="IPR020826">
    <property type="entry name" value="Transketolase_BS"/>
</dbReference>
<dbReference type="GO" id="GO:0030976">
    <property type="term" value="F:thiamine pyrophosphate binding"/>
    <property type="evidence" value="ECO:0007669"/>
    <property type="project" value="UniProtKB-UniRule"/>
</dbReference>
<dbReference type="Proteomes" id="UP000280586">
    <property type="component" value="Chromosome"/>
</dbReference>
<dbReference type="InterPro" id="IPR033248">
    <property type="entry name" value="Transketolase_C"/>
</dbReference>
<dbReference type="CDD" id="cd02007">
    <property type="entry name" value="TPP_DXS"/>
    <property type="match status" value="1"/>
</dbReference>
<dbReference type="PROSITE" id="PS00802">
    <property type="entry name" value="TRANSKETOLASE_2"/>
    <property type="match status" value="1"/>
</dbReference>
<evidence type="ECO:0000259" key="11">
    <source>
        <dbReference type="SMART" id="SM00861"/>
    </source>
</evidence>
<evidence type="ECO:0000256" key="6">
    <source>
        <dbReference type="ARBA" id="ARBA00022842"/>
    </source>
</evidence>
<reference evidence="12 14" key="1">
    <citation type="submission" date="2017-09" db="EMBL/GenBank/DDBJ databases">
        <authorList>
            <person name="Thomas P."/>
            <person name="Seyboldt C."/>
        </authorList>
    </citation>
    <scope>NUCLEOTIDE SEQUENCE [LARGE SCALE GENOMIC DNA]</scope>
    <source>
        <strain evidence="12 14">DSM 7534</strain>
    </source>
</reference>
<feature type="binding site" evidence="10">
    <location>
        <position position="175"/>
    </location>
    <ligand>
        <name>thiamine diphosphate</name>
        <dbReference type="ChEBI" id="CHEBI:58937"/>
    </ligand>
</feature>